<name>E6MJL3_9FIRM</name>
<organism evidence="1 2">
    <name type="scientific">Pseudoramibacter alactolyticus ATCC 23263</name>
    <dbReference type="NCBI Taxonomy" id="887929"/>
    <lineage>
        <taxon>Bacteria</taxon>
        <taxon>Bacillati</taxon>
        <taxon>Bacillota</taxon>
        <taxon>Clostridia</taxon>
        <taxon>Eubacteriales</taxon>
        <taxon>Eubacteriaceae</taxon>
        <taxon>Pseudoramibacter</taxon>
    </lineage>
</organism>
<sequence length="60" mass="7069">MHMQAAQHIQKLNPIDRRLKVLNKYVLNAESIFTIICWEEKRGEPAAHRQDMKRQRKAAG</sequence>
<dbReference type="AlphaFoldDB" id="E6MJL3"/>
<proteinExistence type="predicted"/>
<comment type="caution">
    <text evidence="1">The sequence shown here is derived from an EMBL/GenBank/DDBJ whole genome shotgun (WGS) entry which is preliminary data.</text>
</comment>
<gene>
    <name evidence="1" type="ORF">HMP0721_2198</name>
</gene>
<evidence type="ECO:0000313" key="1">
    <source>
        <dbReference type="EMBL" id="EFV00749.1"/>
    </source>
</evidence>
<dbReference type="EMBL" id="AEQN01000028">
    <property type="protein sequence ID" value="EFV00749.1"/>
    <property type="molecule type" value="Genomic_DNA"/>
</dbReference>
<evidence type="ECO:0000313" key="2">
    <source>
        <dbReference type="Proteomes" id="UP000004754"/>
    </source>
</evidence>
<keyword evidence="2" id="KW-1185">Reference proteome</keyword>
<reference evidence="1 2" key="1">
    <citation type="submission" date="2010-12" db="EMBL/GenBank/DDBJ databases">
        <authorList>
            <person name="Muzny D."/>
            <person name="Qin X."/>
            <person name="Deng J."/>
            <person name="Jiang H."/>
            <person name="Liu Y."/>
            <person name="Qu J."/>
            <person name="Song X.-Z."/>
            <person name="Zhang L."/>
            <person name="Thornton R."/>
            <person name="Coyle M."/>
            <person name="Francisco L."/>
            <person name="Jackson L."/>
            <person name="Javaid M."/>
            <person name="Korchina V."/>
            <person name="Kovar C."/>
            <person name="Mata R."/>
            <person name="Mathew T."/>
            <person name="Ngo R."/>
            <person name="Nguyen L."/>
            <person name="Nguyen N."/>
            <person name="Okwuonu G."/>
            <person name="Ongeri F."/>
            <person name="Pham C."/>
            <person name="Simmons D."/>
            <person name="Wilczek-Boney K."/>
            <person name="Hale W."/>
            <person name="Jakkamsetti A."/>
            <person name="Pham P."/>
            <person name="Ruth R."/>
            <person name="San Lucas F."/>
            <person name="Warren J."/>
            <person name="Zhang J."/>
            <person name="Zhao Z."/>
            <person name="Zhou C."/>
            <person name="Zhu D."/>
            <person name="Lee S."/>
            <person name="Bess C."/>
            <person name="Blankenburg K."/>
            <person name="Forbes L."/>
            <person name="Fu Q."/>
            <person name="Gubbala S."/>
            <person name="Hirani K."/>
            <person name="Jayaseelan J.C."/>
            <person name="Lara F."/>
            <person name="Munidasa M."/>
            <person name="Palculict T."/>
            <person name="Patil S."/>
            <person name="Pu L.-L."/>
            <person name="Saada N."/>
            <person name="Tang L."/>
            <person name="Weissenberger G."/>
            <person name="Zhu Y."/>
            <person name="Hemphill L."/>
            <person name="Shang Y."/>
            <person name="Youmans B."/>
            <person name="Ayvaz T."/>
            <person name="Ross M."/>
            <person name="Santibanez J."/>
            <person name="Aqrawi P."/>
            <person name="Gross S."/>
            <person name="Joshi V."/>
            <person name="Fowler G."/>
            <person name="Nazareth L."/>
            <person name="Reid J."/>
            <person name="Worley K."/>
            <person name="Petrosino J."/>
            <person name="Highlander S."/>
            <person name="Gibbs R."/>
        </authorList>
    </citation>
    <scope>NUCLEOTIDE SEQUENCE [LARGE SCALE GENOMIC DNA]</scope>
    <source>
        <strain evidence="1 2">ATCC 23263</strain>
    </source>
</reference>
<dbReference type="Proteomes" id="UP000004754">
    <property type="component" value="Unassembled WGS sequence"/>
</dbReference>
<protein>
    <submittedName>
        <fullName evidence="1">Uncharacterized protein</fullName>
    </submittedName>
</protein>
<accession>E6MJL3</accession>
<dbReference type="HOGENOM" id="CLU_2938130_0_0_9"/>